<accession>A0A518E384</accession>
<gene>
    <name evidence="3" type="ORF">Pla8534_64180</name>
</gene>
<dbReference type="KEGG" id="lcre:Pla8534_64180"/>
<dbReference type="AlphaFoldDB" id="A0A518E384"/>
<evidence type="ECO:0000313" key="3">
    <source>
        <dbReference type="EMBL" id="QDU98549.1"/>
    </source>
</evidence>
<feature type="region of interest" description="Disordered" evidence="1">
    <location>
        <begin position="56"/>
        <end position="75"/>
    </location>
</feature>
<keyword evidence="2" id="KW-0472">Membrane</keyword>
<feature type="transmembrane region" description="Helical" evidence="2">
    <location>
        <begin position="84"/>
        <end position="106"/>
    </location>
</feature>
<sequence length="122" mass="13666">MGRKISTPVMAIAVLYLCTMGAVVGGLFYARHWAVATYVSAEEYENWQEWKTAAEQQSRIEGPVRRRPPTSNQPPALELTQEHFVPILSVSLVVTSALFFALTYLIRGMILSPGRIHEDEDS</sequence>
<dbReference type="OrthoDB" id="9927941at2"/>
<keyword evidence="4" id="KW-1185">Reference proteome</keyword>
<reference evidence="3 4" key="1">
    <citation type="submission" date="2019-02" db="EMBL/GenBank/DDBJ databases">
        <title>Deep-cultivation of Planctomycetes and their phenomic and genomic characterization uncovers novel biology.</title>
        <authorList>
            <person name="Wiegand S."/>
            <person name="Jogler M."/>
            <person name="Boedeker C."/>
            <person name="Pinto D."/>
            <person name="Vollmers J."/>
            <person name="Rivas-Marin E."/>
            <person name="Kohn T."/>
            <person name="Peeters S.H."/>
            <person name="Heuer A."/>
            <person name="Rast P."/>
            <person name="Oberbeckmann S."/>
            <person name="Bunk B."/>
            <person name="Jeske O."/>
            <person name="Meyerdierks A."/>
            <person name="Storesund J.E."/>
            <person name="Kallscheuer N."/>
            <person name="Luecker S."/>
            <person name="Lage O.M."/>
            <person name="Pohl T."/>
            <person name="Merkel B.J."/>
            <person name="Hornburger P."/>
            <person name="Mueller R.-W."/>
            <person name="Bruemmer F."/>
            <person name="Labrenz M."/>
            <person name="Spormann A.M."/>
            <person name="Op den Camp H."/>
            <person name="Overmann J."/>
            <person name="Amann R."/>
            <person name="Jetten M.S.M."/>
            <person name="Mascher T."/>
            <person name="Medema M.H."/>
            <person name="Devos D.P."/>
            <person name="Kaster A.-K."/>
            <person name="Ovreas L."/>
            <person name="Rohde M."/>
            <person name="Galperin M.Y."/>
            <person name="Jogler C."/>
        </authorList>
    </citation>
    <scope>NUCLEOTIDE SEQUENCE [LARGE SCALE GENOMIC DNA]</scope>
    <source>
        <strain evidence="3 4">Pla85_3_4</strain>
    </source>
</reference>
<name>A0A518E384_9BACT</name>
<keyword evidence="2" id="KW-1133">Transmembrane helix</keyword>
<proteinExistence type="predicted"/>
<dbReference type="RefSeq" id="WP_145057897.1">
    <property type="nucleotide sequence ID" value="NZ_CP036433.1"/>
</dbReference>
<dbReference type="Proteomes" id="UP000317648">
    <property type="component" value="Chromosome"/>
</dbReference>
<evidence type="ECO:0000313" key="4">
    <source>
        <dbReference type="Proteomes" id="UP000317648"/>
    </source>
</evidence>
<organism evidence="3 4">
    <name type="scientific">Lignipirellula cremea</name>
    <dbReference type="NCBI Taxonomy" id="2528010"/>
    <lineage>
        <taxon>Bacteria</taxon>
        <taxon>Pseudomonadati</taxon>
        <taxon>Planctomycetota</taxon>
        <taxon>Planctomycetia</taxon>
        <taxon>Pirellulales</taxon>
        <taxon>Pirellulaceae</taxon>
        <taxon>Lignipirellula</taxon>
    </lineage>
</organism>
<keyword evidence="2" id="KW-0812">Transmembrane</keyword>
<evidence type="ECO:0000256" key="2">
    <source>
        <dbReference type="SAM" id="Phobius"/>
    </source>
</evidence>
<protein>
    <submittedName>
        <fullName evidence="3">Uncharacterized protein</fullName>
    </submittedName>
</protein>
<evidence type="ECO:0000256" key="1">
    <source>
        <dbReference type="SAM" id="MobiDB-lite"/>
    </source>
</evidence>
<dbReference type="EMBL" id="CP036433">
    <property type="protein sequence ID" value="QDU98549.1"/>
    <property type="molecule type" value="Genomic_DNA"/>
</dbReference>
<feature type="transmembrane region" description="Helical" evidence="2">
    <location>
        <begin position="9"/>
        <end position="30"/>
    </location>
</feature>